<feature type="region of interest" description="Disordered" evidence="2">
    <location>
        <begin position="947"/>
        <end position="974"/>
    </location>
</feature>
<evidence type="ECO:0000256" key="3">
    <source>
        <dbReference type="SAM" id="Phobius"/>
    </source>
</evidence>
<organism evidence="4 5">
    <name type="scientific">Cercopithifilaria johnstoni</name>
    <dbReference type="NCBI Taxonomy" id="2874296"/>
    <lineage>
        <taxon>Eukaryota</taxon>
        <taxon>Metazoa</taxon>
        <taxon>Ecdysozoa</taxon>
        <taxon>Nematoda</taxon>
        <taxon>Chromadorea</taxon>
        <taxon>Rhabditida</taxon>
        <taxon>Spirurina</taxon>
        <taxon>Spiruromorpha</taxon>
        <taxon>Filarioidea</taxon>
        <taxon>Onchocercidae</taxon>
        <taxon>Cercopithifilaria</taxon>
    </lineage>
</organism>
<feature type="region of interest" description="Disordered" evidence="2">
    <location>
        <begin position="1308"/>
        <end position="1355"/>
    </location>
</feature>
<feature type="compositionally biased region" description="Basic residues" evidence="2">
    <location>
        <begin position="1254"/>
        <end position="1272"/>
    </location>
</feature>
<keyword evidence="1" id="KW-0175">Coiled coil</keyword>
<feature type="region of interest" description="Disordered" evidence="2">
    <location>
        <begin position="456"/>
        <end position="522"/>
    </location>
</feature>
<evidence type="ECO:0000256" key="2">
    <source>
        <dbReference type="SAM" id="MobiDB-lite"/>
    </source>
</evidence>
<keyword evidence="3" id="KW-0472">Membrane</keyword>
<feature type="coiled-coil region" evidence="1">
    <location>
        <begin position="988"/>
        <end position="1120"/>
    </location>
</feature>
<evidence type="ECO:0000256" key="1">
    <source>
        <dbReference type="SAM" id="Coils"/>
    </source>
</evidence>
<name>A0A8J2Q7X5_9BILA</name>
<reference evidence="4" key="1">
    <citation type="submission" date="2021-09" db="EMBL/GenBank/DDBJ databases">
        <authorList>
            <consortium name="Pathogen Informatics"/>
        </authorList>
    </citation>
    <scope>NUCLEOTIDE SEQUENCE</scope>
</reference>
<accession>A0A8J2Q7X5</accession>
<feature type="compositionally biased region" description="Polar residues" evidence="2">
    <location>
        <begin position="480"/>
        <end position="489"/>
    </location>
</feature>
<sequence length="1355" mass="151549">MRCPSRCSDSGVTRAMVGTRRHRCYELLGVVPSRLYLLDLIIVWLAVFLPLTSSLGSIAKKTKLCGDEACSEKLFEGKFHRASLATHESFLSPNENDIVSVYAIKFSDRTDLMEGALVREPSKKGNFFSMHINLDDYVEFLKNAVVSNKTMFMVSRDPRDHPSHRLVGIKAALPELIKDYEVNVKRLSVERQLSPEQSDHAALGYLSDIEGHGHSHDYGHRHSFDHGLPHNHEHYHDRSVHADSHEHIRIVQHTRQPILSSEQAAVSPLPVANVASNEPQKTSTGTVTLVHQHEMPPLESDFKVVPEITAQQNLMHGSASSVLLQEAEPISKVTPGAPETVVSGFPSAAKETSVTSENLLPSNTNDTNFAAEGILPQIDSSQEKISLDANIANAQNLLPSQPLQPVSMQQVNTELPHQQVMTTPSSVVLLGSNLPPTPDNILQINFSLSSVNAPLPSISSQTGGPPSTLPPPSLPVASDRATSVPINNAHSDSVHVSSTPSSPPLAKHIAESETSSPSDTSTILIGHDVSPVSVPPRTEPATVGFVASQHDPVTVLSEFSSTVKMELGSRGKNSETTAVNYPLEPSPFPSASPTLPKMRSYVINPSAIEGISHDEQDAQRNSKAIMNMEQGNAEESVQTKEVKADDIENGLDYCLKDECDNAYNTPEADEKLRTEYLCTIRRWLSKLIGVVRYMLPSSINNIDDAGVLVTFFVPICLFIHLLRMLVFADTSDRDNFDRRILHNALTTIRQREVQIMLLHAEMEKEKNAWNTEMDEKFKNLRSEMSQLKAKCHMLEEENDSLRAETDETNQMIEEERLKCRNLTEQNGNLGEKNELLTKQSSEMHVTVEMLHEENERLVSEVAKKSAQLIRIESEAKSYSLEIKNLKDQLETSLSERKTLHQRVEELENEIVQLSEIINEIRDSSNISARDKSSAAKAENGEQIREDINGENGWSDFDEFDNPPAEDIPERPKKNHVVSRFSPAEIMEVAKLRVQLKTVEADLDQAKLTLQKQLNERDHLLRKVEFAEAEAAKQLKEVNVKETERIEAQNQFKRILGMVEERETKLRITEELAEKMRNEMIKWQEEVRRLEDQKKAMEFKLLEADQELKRLKAEYAKLETRSFHEIRQCKQTIAALQQQSLEQVRMSNPSSNLLDNANVLNISASSSSDRDYAISLNSSLVAPPFLPSVRPLWGDDPVEIFTSSEESSLLKKVDPLLNVVTTENGNISHNRGSKERRSIREREHSIGVNVDGMQSRHKKEGRRMRSRSHGRHPFRTDFSMLGMPGYPGPSVDFYTGTILNKQNSKSGTLYYSSGGSNDGRSPPPEMALLSGVPPPGPMIKKPMPRPKSSIEPLERR</sequence>
<keyword evidence="3" id="KW-0812">Transmembrane</keyword>
<feature type="coiled-coil region" evidence="1">
    <location>
        <begin position="770"/>
        <end position="923"/>
    </location>
</feature>
<gene>
    <name evidence="4" type="ORF">CJOHNSTONI_LOCUS6288</name>
</gene>
<feature type="region of interest" description="Disordered" evidence="2">
    <location>
        <begin position="221"/>
        <end position="240"/>
    </location>
</feature>
<evidence type="ECO:0000313" key="4">
    <source>
        <dbReference type="EMBL" id="CAG9536358.1"/>
    </source>
</evidence>
<protein>
    <submittedName>
        <fullName evidence="4">Uncharacterized protein</fullName>
    </submittedName>
</protein>
<dbReference type="EMBL" id="CAKAEH010001446">
    <property type="protein sequence ID" value="CAG9536358.1"/>
    <property type="molecule type" value="Genomic_DNA"/>
</dbReference>
<feature type="compositionally biased region" description="Polar residues" evidence="2">
    <location>
        <begin position="1308"/>
        <end position="1318"/>
    </location>
</feature>
<proteinExistence type="predicted"/>
<feature type="region of interest" description="Disordered" evidence="2">
    <location>
        <begin position="1251"/>
        <end position="1280"/>
    </location>
</feature>
<dbReference type="Proteomes" id="UP000746747">
    <property type="component" value="Unassembled WGS sequence"/>
</dbReference>
<feature type="compositionally biased region" description="Low complexity" evidence="2">
    <location>
        <begin position="490"/>
        <end position="500"/>
    </location>
</feature>
<keyword evidence="5" id="KW-1185">Reference proteome</keyword>
<dbReference type="OrthoDB" id="5857916at2759"/>
<feature type="compositionally biased region" description="Low complexity" evidence="2">
    <location>
        <begin position="512"/>
        <end position="522"/>
    </location>
</feature>
<keyword evidence="3" id="KW-1133">Transmembrane helix</keyword>
<feature type="transmembrane region" description="Helical" evidence="3">
    <location>
        <begin position="35"/>
        <end position="53"/>
    </location>
</feature>
<comment type="caution">
    <text evidence="4">The sequence shown here is derived from an EMBL/GenBank/DDBJ whole genome shotgun (WGS) entry which is preliminary data.</text>
</comment>
<evidence type="ECO:0000313" key="5">
    <source>
        <dbReference type="Proteomes" id="UP000746747"/>
    </source>
</evidence>